<dbReference type="EMBL" id="CP054038">
    <property type="protein sequence ID" value="QKJ20695.1"/>
    <property type="molecule type" value="Genomic_DNA"/>
</dbReference>
<dbReference type="Proteomes" id="UP000502498">
    <property type="component" value="Chromosome"/>
</dbReference>
<dbReference type="AlphaFoldDB" id="A0A7D4PP04"/>
<proteinExistence type="predicted"/>
<reference evidence="1 2" key="1">
    <citation type="submission" date="2020-05" db="EMBL/GenBank/DDBJ databases">
        <title>Strain PA2F3 complete genome.</title>
        <authorList>
            <person name="Kim Y.-S."/>
            <person name="Kim S.-J."/>
            <person name="Jung H.-k."/>
            <person name="Kim S.-E."/>
            <person name="Kim K.-H."/>
        </authorList>
    </citation>
    <scope>NUCLEOTIDE SEQUENCE [LARGE SCALE GENOMIC DNA]</scope>
    <source>
        <strain evidence="1 2">PA2F3</strain>
    </source>
</reference>
<dbReference type="RefSeq" id="WP_172991120.1">
    <property type="nucleotide sequence ID" value="NZ_CP054038.1"/>
</dbReference>
<name>A0A7D4PP04_9MICO</name>
<evidence type="ECO:0000313" key="2">
    <source>
        <dbReference type="Proteomes" id="UP000502498"/>
    </source>
</evidence>
<protein>
    <submittedName>
        <fullName evidence="1">Uncharacterized protein</fullName>
    </submittedName>
</protein>
<evidence type="ECO:0000313" key="1">
    <source>
        <dbReference type="EMBL" id="QKJ20695.1"/>
    </source>
</evidence>
<organism evidence="1 2">
    <name type="scientific">Microbacterium hominis</name>
    <dbReference type="NCBI Taxonomy" id="162426"/>
    <lineage>
        <taxon>Bacteria</taxon>
        <taxon>Bacillati</taxon>
        <taxon>Actinomycetota</taxon>
        <taxon>Actinomycetes</taxon>
        <taxon>Micrococcales</taxon>
        <taxon>Microbacteriaceae</taxon>
        <taxon>Microbacterium</taxon>
    </lineage>
</organism>
<sequence>MTSLRDELGGRHTAPTPYGILCPPGWRRTHPRELLEGPATEAALARMKAAGRADLVLQTRSMLAQYRRSIEDLKVIELYLPPADAEAGPLPATLMVSPLVRPATVGWDAALGRLSRGKPVESADFAQTPMWLWRTGDSIRDEHATVATRETHYVVPVPGEEPSRRALRFQFTALAPDGLASDDVESLIALGDVMMSTMRWLDAPGAGRA</sequence>
<accession>A0A7D4PP04</accession>
<gene>
    <name evidence="1" type="ORF">HQM25_15935</name>
</gene>